<keyword evidence="3" id="KW-1185">Reference proteome</keyword>
<protein>
    <submittedName>
        <fullName evidence="2">Uncharacterized protein</fullName>
    </submittedName>
</protein>
<name>A0A7I9WKY4_9MYCO</name>
<gene>
    <name evidence="2" type="ORF">MMUR_25480</name>
</gene>
<feature type="chain" id="PRO_5029825020" evidence="1">
    <location>
        <begin position="25"/>
        <end position="109"/>
    </location>
</feature>
<proteinExistence type="predicted"/>
<feature type="signal peptide" evidence="1">
    <location>
        <begin position="1"/>
        <end position="24"/>
    </location>
</feature>
<comment type="caution">
    <text evidence="2">The sequence shown here is derived from an EMBL/GenBank/DDBJ whole genome shotgun (WGS) entry which is preliminary data.</text>
</comment>
<reference evidence="2 3" key="1">
    <citation type="journal article" date="2019" name="Emerg. Microbes Infect.">
        <title>Comprehensive subspecies identification of 175 nontuberculous mycobacteria species based on 7547 genomic profiles.</title>
        <authorList>
            <person name="Matsumoto Y."/>
            <person name="Kinjo T."/>
            <person name="Motooka D."/>
            <person name="Nabeya D."/>
            <person name="Jung N."/>
            <person name="Uechi K."/>
            <person name="Horii T."/>
            <person name="Iida T."/>
            <person name="Fujita J."/>
            <person name="Nakamura S."/>
        </authorList>
    </citation>
    <scope>NUCLEOTIDE SEQUENCE [LARGE SCALE GENOMIC DNA]</scope>
    <source>
        <strain evidence="2 3">JCM 13392</strain>
    </source>
</reference>
<dbReference type="AlphaFoldDB" id="A0A7I9WKY4"/>
<dbReference type="EMBL" id="BLKT01000003">
    <property type="protein sequence ID" value="GFG58412.1"/>
    <property type="molecule type" value="Genomic_DNA"/>
</dbReference>
<sequence>MGSTRRMVAVGAFAAAAVAAPLYAALSTPEPVSTQAECLAWLGARGTGECIGNSLGSQGPTLNGTGVGPTSPGPAMGGIGVGTPGVGIGNGGFYTSPLLPGTSVNVPLG</sequence>
<evidence type="ECO:0000256" key="1">
    <source>
        <dbReference type="SAM" id="SignalP"/>
    </source>
</evidence>
<evidence type="ECO:0000313" key="3">
    <source>
        <dbReference type="Proteomes" id="UP000465241"/>
    </source>
</evidence>
<accession>A0A7I9WKY4</accession>
<keyword evidence="1" id="KW-0732">Signal</keyword>
<dbReference type="RefSeq" id="WP_068917841.1">
    <property type="nucleotide sequence ID" value="NZ_BAAAMC010000011.1"/>
</dbReference>
<organism evidence="2 3">
    <name type="scientific">Mycolicibacterium murale</name>
    <dbReference type="NCBI Taxonomy" id="182220"/>
    <lineage>
        <taxon>Bacteria</taxon>
        <taxon>Bacillati</taxon>
        <taxon>Actinomycetota</taxon>
        <taxon>Actinomycetes</taxon>
        <taxon>Mycobacteriales</taxon>
        <taxon>Mycobacteriaceae</taxon>
        <taxon>Mycolicibacterium</taxon>
    </lineage>
</organism>
<dbReference type="InterPro" id="IPR055579">
    <property type="entry name" value="DUF7155"/>
</dbReference>
<evidence type="ECO:0000313" key="2">
    <source>
        <dbReference type="EMBL" id="GFG58412.1"/>
    </source>
</evidence>
<dbReference type="Pfam" id="PF23710">
    <property type="entry name" value="DUF7155"/>
    <property type="match status" value="1"/>
</dbReference>
<dbReference type="Proteomes" id="UP000465241">
    <property type="component" value="Unassembled WGS sequence"/>
</dbReference>